<name>A0A2A2F905_9GAMM</name>
<dbReference type="InterPro" id="IPR036691">
    <property type="entry name" value="Endo/exonu/phosph_ase_sf"/>
</dbReference>
<feature type="transmembrane region" description="Helical" evidence="1">
    <location>
        <begin position="57"/>
        <end position="77"/>
    </location>
</feature>
<accession>A0A2A2F905</accession>
<dbReference type="CDD" id="cd04486">
    <property type="entry name" value="YhcR_OBF_like"/>
    <property type="match status" value="1"/>
</dbReference>
<dbReference type="InterPro" id="IPR047971">
    <property type="entry name" value="ExeM-like"/>
</dbReference>
<sequence>MRFSTPGRAIVPQRIKIRHDIPERPSGSLMPGNGFTHRGCPQVTAGGSTSMHSLRWVPVWLVLLAIALWFAISYRFWPLPAAGEAGCHGAVTAVERIQGTAAVTPLDGRTVLTEGIVTADFTAREQLGGYFIQQGTQGPDQGQASRGLFIYAPGADVSPGERLRVRGEAGEYHGMTQLSGSRIEARCGEPGLPEPVSLSLPVDGEGKEALEGMRVRLEQGAIITGLYGLARYGVINLADGRLFQPTQIAEPGEGARQVAERNQERSLLLDDGSRRQFSALPQWVLRHYEADRRLRVGDALEDVEGVLDYRYGDWRLQPTTAPTVRTLNPPPEPLERPEDGIIRVAGFNLQNYFNGDGRGGGFPTARGAESAAAWRAQHQRLVTALDGLAADIIGLVELENDGTGERSAIASLTAGLEGSWEYARPQRRPGDDAIAVGLAWRSERVGPVGEPKVLRSPPFNQGSRPPVAQRFRHHASGAEFLVVVNHFKSKRCGEASGPNAAQGDGEGCWSAHRNAATRRLLQWLEQLREPMEAPNVVLVGDLNAYARETPLSLLEQAGYRNVLAGRHEGPASSYIYRAQSGTLDYILWAGESDVTVEAAGIQSVNADEPPLLHYSREERNGLPEPLTVSAQEPWRASDHDPTWVDLRPGIE</sequence>
<dbReference type="InterPro" id="IPR005135">
    <property type="entry name" value="Endo/exonuclease/phosphatase"/>
</dbReference>
<reference evidence="3 4" key="1">
    <citation type="submission" date="2017-08" db="EMBL/GenBank/DDBJ databases">
        <title>Halovibrio sewagensis sp. nov., isolated from wastewater of high salinity.</title>
        <authorList>
            <person name="Dong X."/>
            <person name="Zhang G."/>
        </authorList>
    </citation>
    <scope>NUCLEOTIDE SEQUENCE [LARGE SCALE GENOMIC DNA]</scope>
    <source>
        <strain evidence="3 4">YL5-2</strain>
    </source>
</reference>
<keyword evidence="3" id="KW-0540">Nuclease</keyword>
<organism evidence="3 4">
    <name type="scientific">Halovibrio salipaludis</name>
    <dbReference type="NCBI Taxonomy" id="2032626"/>
    <lineage>
        <taxon>Bacteria</taxon>
        <taxon>Pseudomonadati</taxon>
        <taxon>Pseudomonadota</taxon>
        <taxon>Gammaproteobacteria</taxon>
        <taxon>Oceanospirillales</taxon>
        <taxon>Halomonadaceae</taxon>
        <taxon>Halovibrio</taxon>
    </lineage>
</organism>
<dbReference type="Pfam" id="PF03372">
    <property type="entry name" value="Exo_endo_phos"/>
    <property type="match status" value="1"/>
</dbReference>
<dbReference type="Proteomes" id="UP000218896">
    <property type="component" value="Unassembled WGS sequence"/>
</dbReference>
<proteinExistence type="predicted"/>
<dbReference type="PANTHER" id="PTHR42834">
    <property type="entry name" value="ENDONUCLEASE/EXONUCLEASE/PHOSPHATASE FAMILY PROTEIN (AFU_ORTHOLOGUE AFUA_3G09210)"/>
    <property type="match status" value="1"/>
</dbReference>
<gene>
    <name evidence="3" type="ORF">CK501_01940</name>
</gene>
<keyword evidence="1" id="KW-0812">Transmembrane</keyword>
<dbReference type="GO" id="GO:0004519">
    <property type="term" value="F:endonuclease activity"/>
    <property type="evidence" value="ECO:0007669"/>
    <property type="project" value="UniProtKB-KW"/>
</dbReference>
<keyword evidence="4" id="KW-1185">Reference proteome</keyword>
<protein>
    <submittedName>
        <fullName evidence="3">Endonuclease</fullName>
    </submittedName>
</protein>
<dbReference type="AlphaFoldDB" id="A0A2A2F905"/>
<dbReference type="PANTHER" id="PTHR42834:SF1">
    <property type="entry name" value="ENDONUCLEASE_EXONUCLEASE_PHOSPHATASE FAMILY PROTEIN (AFU_ORTHOLOGUE AFUA_3G09210)"/>
    <property type="match status" value="1"/>
</dbReference>
<dbReference type="EMBL" id="NSKD01000001">
    <property type="protein sequence ID" value="PAU81936.1"/>
    <property type="molecule type" value="Genomic_DNA"/>
</dbReference>
<dbReference type="Gene3D" id="3.60.10.10">
    <property type="entry name" value="Endonuclease/exonuclease/phosphatase"/>
    <property type="match status" value="1"/>
</dbReference>
<keyword evidence="3" id="KW-0255">Endonuclease</keyword>
<evidence type="ECO:0000259" key="2">
    <source>
        <dbReference type="Pfam" id="PF03372"/>
    </source>
</evidence>
<comment type="caution">
    <text evidence="3">The sequence shown here is derived from an EMBL/GenBank/DDBJ whole genome shotgun (WGS) entry which is preliminary data.</text>
</comment>
<keyword evidence="1" id="KW-1133">Transmembrane helix</keyword>
<feature type="domain" description="Endonuclease/exonuclease/phosphatase" evidence="2">
    <location>
        <begin position="361"/>
        <end position="639"/>
    </location>
</feature>
<dbReference type="CDD" id="cd10283">
    <property type="entry name" value="MnuA_DNase1-like"/>
    <property type="match status" value="1"/>
</dbReference>
<dbReference type="SUPFAM" id="SSF56219">
    <property type="entry name" value="DNase I-like"/>
    <property type="match status" value="1"/>
</dbReference>
<keyword evidence="1" id="KW-0472">Membrane</keyword>
<evidence type="ECO:0000313" key="4">
    <source>
        <dbReference type="Proteomes" id="UP000218896"/>
    </source>
</evidence>
<keyword evidence="3" id="KW-0378">Hydrolase</keyword>
<evidence type="ECO:0000256" key="1">
    <source>
        <dbReference type="SAM" id="Phobius"/>
    </source>
</evidence>
<dbReference type="NCBIfam" id="NF033681">
    <property type="entry name" value="ExeM_NucH_DNase"/>
    <property type="match status" value="1"/>
</dbReference>
<evidence type="ECO:0000313" key="3">
    <source>
        <dbReference type="EMBL" id="PAU81936.1"/>
    </source>
</evidence>